<dbReference type="InterPro" id="IPR036397">
    <property type="entry name" value="RNaseH_sf"/>
</dbReference>
<sequence length="1041" mass="117290">MVVDARERDFGVAERWSDESVFASRAYFLPERRPAELGVDRVRASDQGLYRCRVDFKQAQTRNSRVNLTVIAKPPQVKPRRNPRKTDRTKYVQALTQNFQTINFKDMSQSTAAIETNVLSLTTCITTSYEQACPLTSPPTRPRTSHWWGPELERLRRKIRKLFNRAKNTRHYADWELYKEAQKHYKKRIRIRQGDSWRRFCENIESNNEAARVRKILDCGQNKNLGCLKKADKTYTNNDKETCQVLLETHFPDCRLVDDLTWDNSEHSNPSISDWITAQELVTVEKIEWAINSFLPFKSAGLDGIFPALLVWGQQVIVQSLANIFKACLAHNYIPKQWREVKATFIPKSGKSDYTDPKSYRPISLTSFLLKTLERLCDRHIRDNNLKQKPLHNSQHAYTAGKSTETALHSVVNKIECALTNKESTLGAFIDIEGAFDKTNFDSINIALTKYNVNPTLRGWINNMLKLRAVQLNLNGTTRCIVAKGCPQGGVLSPLLWNLVVDDLLRRLNSSGFYTVGYADDLTILISGKFENLHCSVMQAAMKIVEQWCMEYRLKVNPSKTELVLFTNKRKLNNMSLPTLFGTQLTLSTEVKYLGITLDNKLNWNKHLDNKIKQATIAFWQCKRMLGKTWGLKPKLTLWLYKAVIRPTITYGSVVWWPRTELSSVKNKLQKLQRLACVAITGCMKSTPTAALEVLLDLPPLHLVVKQEAAAAAFRLRAAGLWANNSTASHTSIMLEAIKHQPMMAAIGDRIPLIHIFNRHYNIQLHEEPRDQSSIYELRIYTDGSKKTSGTGAGVHSDDLNIHFSLALGKYNTIFQAECVAITRAANAVKSRKVTNQRIRILSDSAAVLLALSSKTITSGLVLECHSALESLASQNNTITLQWIKGHSGSLGNDAADELARKGSDTAPIGPEPIVPIPFNQIRSWLRSRTTECHTNLWSNSAESCMEEDETASHVLLHCKGVETLRSKILGSPGSLREVMSNLGRLLAFWLPPSKMVITDERGDVKQAIVGPYVEGDQFMLQCDVTGGTCALLSAPEPPAG</sequence>
<dbReference type="Gene3D" id="2.60.40.10">
    <property type="entry name" value="Immunoglobulins"/>
    <property type="match status" value="1"/>
</dbReference>
<dbReference type="SUPFAM" id="SSF53098">
    <property type="entry name" value="Ribonuclease H-like"/>
    <property type="match status" value="1"/>
</dbReference>
<dbReference type="Proteomes" id="UP000653454">
    <property type="component" value="Unassembled WGS sequence"/>
</dbReference>
<evidence type="ECO:0000259" key="1">
    <source>
        <dbReference type="PROSITE" id="PS50878"/>
    </source>
</evidence>
<dbReference type="Pfam" id="PF00075">
    <property type="entry name" value="RNase_H"/>
    <property type="match status" value="1"/>
</dbReference>
<gene>
    <name evidence="3" type="ORF">PLXY2_LOCUS3486</name>
</gene>
<dbReference type="InterPro" id="IPR012337">
    <property type="entry name" value="RNaseH-like_sf"/>
</dbReference>
<dbReference type="EMBL" id="CAJHNJ030000009">
    <property type="protein sequence ID" value="CAG9105640.1"/>
    <property type="molecule type" value="Genomic_DNA"/>
</dbReference>
<dbReference type="InterPro" id="IPR013783">
    <property type="entry name" value="Ig-like_fold"/>
</dbReference>
<dbReference type="CDD" id="cd09276">
    <property type="entry name" value="Rnase_HI_RT_non_LTR"/>
    <property type="match status" value="1"/>
</dbReference>
<dbReference type="PANTHER" id="PTHR33481:SF1">
    <property type="entry name" value="ENDONUCLEASE_EXONUCLEASE_PHOSPHATASE DOMAIN-CONTAINING PROTEIN-RELATED"/>
    <property type="match status" value="1"/>
</dbReference>
<dbReference type="GO" id="GO:0071897">
    <property type="term" value="P:DNA biosynthetic process"/>
    <property type="evidence" value="ECO:0007669"/>
    <property type="project" value="UniProtKB-ARBA"/>
</dbReference>
<dbReference type="GO" id="GO:0004523">
    <property type="term" value="F:RNA-DNA hybrid ribonuclease activity"/>
    <property type="evidence" value="ECO:0007669"/>
    <property type="project" value="InterPro"/>
</dbReference>
<dbReference type="InterPro" id="IPR002156">
    <property type="entry name" value="RNaseH_domain"/>
</dbReference>
<dbReference type="PANTHER" id="PTHR33481">
    <property type="entry name" value="REVERSE TRANSCRIPTASE"/>
    <property type="match status" value="1"/>
</dbReference>
<proteinExistence type="predicted"/>
<comment type="caution">
    <text evidence="3">The sequence shown here is derived from an EMBL/GenBank/DDBJ whole genome shotgun (WGS) entry which is preliminary data.</text>
</comment>
<protein>
    <submittedName>
        <fullName evidence="3">(diamondback moth) hypothetical protein</fullName>
    </submittedName>
</protein>
<organism evidence="3 4">
    <name type="scientific">Plutella xylostella</name>
    <name type="common">Diamondback moth</name>
    <name type="synonym">Plutella maculipennis</name>
    <dbReference type="NCBI Taxonomy" id="51655"/>
    <lineage>
        <taxon>Eukaryota</taxon>
        <taxon>Metazoa</taxon>
        <taxon>Ecdysozoa</taxon>
        <taxon>Arthropoda</taxon>
        <taxon>Hexapoda</taxon>
        <taxon>Insecta</taxon>
        <taxon>Pterygota</taxon>
        <taxon>Neoptera</taxon>
        <taxon>Endopterygota</taxon>
        <taxon>Lepidoptera</taxon>
        <taxon>Glossata</taxon>
        <taxon>Ditrysia</taxon>
        <taxon>Yponomeutoidea</taxon>
        <taxon>Plutellidae</taxon>
        <taxon>Plutella</taxon>
    </lineage>
</organism>
<dbReference type="InterPro" id="IPR043502">
    <property type="entry name" value="DNA/RNA_pol_sf"/>
</dbReference>
<dbReference type="CDD" id="cd01650">
    <property type="entry name" value="RT_nLTR_like"/>
    <property type="match status" value="1"/>
</dbReference>
<dbReference type="PROSITE" id="PS50878">
    <property type="entry name" value="RT_POL"/>
    <property type="match status" value="1"/>
</dbReference>
<dbReference type="GO" id="GO:0042575">
    <property type="term" value="C:DNA polymerase complex"/>
    <property type="evidence" value="ECO:0007669"/>
    <property type="project" value="UniProtKB-ARBA"/>
</dbReference>
<evidence type="ECO:0000259" key="2">
    <source>
        <dbReference type="PROSITE" id="PS50879"/>
    </source>
</evidence>
<dbReference type="GO" id="GO:0003676">
    <property type="term" value="F:nucleic acid binding"/>
    <property type="evidence" value="ECO:0007669"/>
    <property type="project" value="InterPro"/>
</dbReference>
<dbReference type="PROSITE" id="PS50879">
    <property type="entry name" value="RNASE_H_1"/>
    <property type="match status" value="1"/>
</dbReference>
<name>A0A8S4DWA9_PLUXY</name>
<feature type="domain" description="Reverse transcriptase" evidence="1">
    <location>
        <begin position="327"/>
        <end position="598"/>
    </location>
</feature>
<dbReference type="Pfam" id="PF00078">
    <property type="entry name" value="RVT_1"/>
    <property type="match status" value="1"/>
</dbReference>
<accession>A0A8S4DWA9</accession>
<dbReference type="InterPro" id="IPR000477">
    <property type="entry name" value="RT_dom"/>
</dbReference>
<reference evidence="3" key="1">
    <citation type="submission" date="2020-11" db="EMBL/GenBank/DDBJ databases">
        <authorList>
            <person name="Whiteford S."/>
        </authorList>
    </citation>
    <scope>NUCLEOTIDE SEQUENCE</scope>
</reference>
<dbReference type="AlphaFoldDB" id="A0A8S4DWA9"/>
<evidence type="ECO:0000313" key="3">
    <source>
        <dbReference type="EMBL" id="CAG9105640.1"/>
    </source>
</evidence>
<evidence type="ECO:0000313" key="4">
    <source>
        <dbReference type="Proteomes" id="UP000653454"/>
    </source>
</evidence>
<dbReference type="SUPFAM" id="SSF56672">
    <property type="entry name" value="DNA/RNA polymerases"/>
    <property type="match status" value="1"/>
</dbReference>
<dbReference type="Gene3D" id="3.30.420.10">
    <property type="entry name" value="Ribonuclease H-like superfamily/Ribonuclease H"/>
    <property type="match status" value="1"/>
</dbReference>
<feature type="domain" description="RNase H type-1" evidence="2">
    <location>
        <begin position="774"/>
        <end position="905"/>
    </location>
</feature>
<keyword evidence="4" id="KW-1185">Reference proteome</keyword>